<evidence type="ECO:0000313" key="2">
    <source>
        <dbReference type="EMBL" id="QVV88840.1"/>
    </source>
</evidence>
<evidence type="ECO:0000313" key="3">
    <source>
        <dbReference type="Proteomes" id="UP000680656"/>
    </source>
</evidence>
<gene>
    <name evidence="2" type="ORF">KHC33_16280</name>
</gene>
<feature type="transmembrane region" description="Helical" evidence="1">
    <location>
        <begin position="99"/>
        <end position="119"/>
    </location>
</feature>
<dbReference type="RefSeq" id="WP_214419643.1">
    <property type="nucleotide sequence ID" value="NZ_CP075546.1"/>
</dbReference>
<feature type="transmembrane region" description="Helical" evidence="1">
    <location>
        <begin position="196"/>
        <end position="217"/>
    </location>
</feature>
<dbReference type="AlphaFoldDB" id="A0A8E7AXZ1"/>
<proteinExistence type="predicted"/>
<keyword evidence="1" id="KW-0812">Transmembrane</keyword>
<dbReference type="Proteomes" id="UP000680656">
    <property type="component" value="Chromosome"/>
</dbReference>
<sequence length="229" mass="25540">MNFVRHIPDSNENRSHKENRIAHDLPILFLPFIPLVIIVPVLPADFSSRFITVFFVTLLFITGIYSMRGDRRRFLISCILALIATETFWVSVWPAASSLFLPAEFFLLLFLIYQTRYLVEEMVWSDGTIYDLFGMVTALIITGGIMLGTSLHLAGWMSRSAEYDPLTIHSSFAQALPEGILLLIRGGESPFGVSPLASVILMVGSVCGFLLLVLSAGKAAGYYVKNREQ</sequence>
<feature type="transmembrane region" description="Helical" evidence="1">
    <location>
        <begin position="48"/>
        <end position="67"/>
    </location>
</feature>
<feature type="transmembrane region" description="Helical" evidence="1">
    <location>
        <begin position="131"/>
        <end position="154"/>
    </location>
</feature>
<dbReference type="EMBL" id="CP075546">
    <property type="protein sequence ID" value="QVV88840.1"/>
    <property type="molecule type" value="Genomic_DNA"/>
</dbReference>
<keyword evidence="3" id="KW-1185">Reference proteome</keyword>
<dbReference type="KEGG" id="mrtj:KHC33_16280"/>
<protein>
    <submittedName>
        <fullName evidence="2">Uncharacterized protein</fullName>
    </submittedName>
</protein>
<organism evidence="2 3">
    <name type="scientific">Methanospirillum purgamenti</name>
    <dbReference type="NCBI Taxonomy" id="2834276"/>
    <lineage>
        <taxon>Archaea</taxon>
        <taxon>Methanobacteriati</taxon>
        <taxon>Methanobacteriota</taxon>
        <taxon>Stenosarchaea group</taxon>
        <taxon>Methanomicrobia</taxon>
        <taxon>Methanomicrobiales</taxon>
        <taxon>Methanospirillaceae</taxon>
        <taxon>Methanospirillum</taxon>
    </lineage>
</organism>
<keyword evidence="1" id="KW-0472">Membrane</keyword>
<feature type="transmembrane region" description="Helical" evidence="1">
    <location>
        <begin position="74"/>
        <end position="93"/>
    </location>
</feature>
<evidence type="ECO:0000256" key="1">
    <source>
        <dbReference type="SAM" id="Phobius"/>
    </source>
</evidence>
<keyword evidence="1" id="KW-1133">Transmembrane helix</keyword>
<feature type="transmembrane region" description="Helical" evidence="1">
    <location>
        <begin position="21"/>
        <end position="42"/>
    </location>
</feature>
<accession>A0A8E7AXZ1</accession>
<name>A0A8E7AXZ1_9EURY</name>
<reference evidence="2 3" key="1">
    <citation type="submission" date="2021-05" db="EMBL/GenBank/DDBJ databases">
        <title>A novel Methanospirillum isolate from a pyrite-forming mixed culture.</title>
        <authorList>
            <person name="Bunk B."/>
            <person name="Sproer C."/>
            <person name="Spring S."/>
            <person name="Pester M."/>
        </authorList>
    </citation>
    <scope>NUCLEOTIDE SEQUENCE [LARGE SCALE GENOMIC DNA]</scope>
    <source>
        <strain evidence="2 3">J.3.6.1-F.2.7.3</strain>
    </source>
</reference>
<dbReference type="GeneID" id="65098774"/>